<dbReference type="FunFam" id="3.40.50.2000:FF:000021">
    <property type="entry name" value="UDP-glucuronosyltransferase"/>
    <property type="match status" value="1"/>
</dbReference>
<dbReference type="OrthoDB" id="5835829at2759"/>
<keyword evidence="5" id="KW-0732">Signal</keyword>
<dbReference type="GO" id="GO:0016020">
    <property type="term" value="C:membrane"/>
    <property type="evidence" value="ECO:0007669"/>
    <property type="project" value="UniProtKB-SubCell"/>
</dbReference>
<comment type="catalytic activity">
    <reaction evidence="5">
        <text>glucuronate acceptor + UDP-alpha-D-glucuronate = acceptor beta-D-glucuronoside + UDP + H(+)</text>
        <dbReference type="Rhea" id="RHEA:21032"/>
        <dbReference type="ChEBI" id="CHEBI:15378"/>
        <dbReference type="ChEBI" id="CHEBI:58052"/>
        <dbReference type="ChEBI" id="CHEBI:58223"/>
        <dbReference type="ChEBI" id="CHEBI:132367"/>
        <dbReference type="ChEBI" id="CHEBI:132368"/>
        <dbReference type="EC" id="2.4.1.17"/>
    </reaction>
</comment>
<evidence type="ECO:0000256" key="3">
    <source>
        <dbReference type="ARBA" id="ARBA00022679"/>
    </source>
</evidence>
<accession>A0A9J7L7A4</accession>
<organism evidence="6 7">
    <name type="scientific">Branchiostoma floridae</name>
    <name type="common">Florida lancelet</name>
    <name type="synonym">Amphioxus</name>
    <dbReference type="NCBI Taxonomy" id="7739"/>
    <lineage>
        <taxon>Eukaryota</taxon>
        <taxon>Metazoa</taxon>
        <taxon>Chordata</taxon>
        <taxon>Cephalochordata</taxon>
        <taxon>Leptocardii</taxon>
        <taxon>Amphioxiformes</taxon>
        <taxon>Branchiostomatidae</taxon>
        <taxon>Branchiostoma</taxon>
    </lineage>
</organism>
<feature type="signal peptide" evidence="5">
    <location>
        <begin position="1"/>
        <end position="22"/>
    </location>
</feature>
<evidence type="ECO:0000313" key="7">
    <source>
        <dbReference type="RefSeq" id="XP_035676998.1"/>
    </source>
</evidence>
<dbReference type="RefSeq" id="XP_035676998.1">
    <property type="nucleotide sequence ID" value="XM_035821105.1"/>
</dbReference>
<feature type="chain" id="PRO_5039963032" description="UDP-glucuronosyltransferase" evidence="5">
    <location>
        <begin position="23"/>
        <end position="533"/>
    </location>
</feature>
<dbReference type="EC" id="2.4.1.17" evidence="5"/>
<evidence type="ECO:0000256" key="4">
    <source>
        <dbReference type="RuleBase" id="RU003718"/>
    </source>
</evidence>
<reference evidence="7" key="2">
    <citation type="submission" date="2025-08" db="UniProtKB">
        <authorList>
            <consortium name="RefSeq"/>
        </authorList>
    </citation>
    <scope>IDENTIFICATION</scope>
    <source>
        <strain evidence="7">S238N-H82</strain>
        <tissue evidence="7">Testes</tissue>
    </source>
</reference>
<dbReference type="InterPro" id="IPR035595">
    <property type="entry name" value="UDP_glycos_trans_CS"/>
</dbReference>
<dbReference type="PANTHER" id="PTHR48043:SF145">
    <property type="entry name" value="FI06409P-RELATED"/>
    <property type="match status" value="1"/>
</dbReference>
<dbReference type="SUPFAM" id="SSF53756">
    <property type="entry name" value="UDP-Glycosyltransferase/glycogen phosphorylase"/>
    <property type="match status" value="1"/>
</dbReference>
<dbReference type="GO" id="GO:0008194">
    <property type="term" value="F:UDP-glycosyltransferase activity"/>
    <property type="evidence" value="ECO:0000318"/>
    <property type="project" value="GO_Central"/>
</dbReference>
<dbReference type="AlphaFoldDB" id="A0A9J7L7A4"/>
<evidence type="ECO:0000313" key="6">
    <source>
        <dbReference type="Proteomes" id="UP000001554"/>
    </source>
</evidence>
<evidence type="ECO:0000256" key="1">
    <source>
        <dbReference type="ARBA" id="ARBA00009995"/>
    </source>
</evidence>
<gene>
    <name evidence="7" type="primary">LOC118416053</name>
</gene>
<sequence length="533" mass="59118">MASVHFVFLLFLFSGGTGPAWAAKVLLMGPSGSHWLNLVYLAEGLIRRGHEVVSLVPSNLYDSQLKALNSPIRQKIRLEKYQVPVEGDVFDRMMQLQVQFSLGDAEDFSAFRFAKMVFDSLDDAVSFGRVECDVLLHNRDLMSRLKAMNFGIVIIDPVTYCGHIVARILKVPLAITATPGIATFHLSQASQVPVPIATYYCHRTGFVQSLKNLANHVMMAMMVSLMTRNIDSLASGALGYQVTFAELSAETDLFLNREDSIVYPPHPLMPNMVQIGGYQVQNASPLPKDLEDFMEASGDAGVVILSFGSYAKAMGRRKAEMVAAGLARVPHKVIWRFQGQRPKNTGENTLLMSWIPQNDLLAHPKTRLFITHCGINAVYEAMFHGVPMVRVPAFAEQHGNSDNLETLGTGVTLDIFTMTSDDLYEAIMEVANNKTYKSAAVRLAQLQRDQPQSPMDRAVWWIEHVIRHGGLPHLKSAARHLSLLQYHLLDVAALLCAAGVVVVLVLWLCCRCCCRCCCRVLCGKKTVAKQKQQ</sequence>
<protein>
    <recommendedName>
        <fullName evidence="5">UDP-glucuronosyltransferase</fullName>
        <ecNumber evidence="5">2.4.1.17</ecNumber>
    </recommendedName>
</protein>
<keyword evidence="5" id="KW-0472">Membrane</keyword>
<evidence type="ECO:0000256" key="2">
    <source>
        <dbReference type="ARBA" id="ARBA00022676"/>
    </source>
</evidence>
<dbReference type="Proteomes" id="UP000001554">
    <property type="component" value="Chromosome 5"/>
</dbReference>
<dbReference type="KEGG" id="bfo:118416053"/>
<dbReference type="Gene3D" id="3.40.50.2000">
    <property type="entry name" value="Glycogen Phosphorylase B"/>
    <property type="match status" value="2"/>
</dbReference>
<dbReference type="OMA" id="DMEMAEM"/>
<dbReference type="GO" id="GO:0015020">
    <property type="term" value="F:glucuronosyltransferase activity"/>
    <property type="evidence" value="ECO:0007669"/>
    <property type="project" value="UniProtKB-EC"/>
</dbReference>
<dbReference type="InterPro" id="IPR050271">
    <property type="entry name" value="UDP-glycosyltransferase"/>
</dbReference>
<keyword evidence="5" id="KW-0812">Transmembrane</keyword>
<dbReference type="GeneID" id="118416053"/>
<dbReference type="PANTHER" id="PTHR48043">
    <property type="entry name" value="EG:EG0003.4 PROTEIN-RELATED"/>
    <property type="match status" value="1"/>
</dbReference>
<comment type="similarity">
    <text evidence="1 4">Belongs to the UDP-glycosyltransferase family.</text>
</comment>
<dbReference type="PROSITE" id="PS00375">
    <property type="entry name" value="UDPGT"/>
    <property type="match status" value="1"/>
</dbReference>
<feature type="transmembrane region" description="Helical" evidence="5">
    <location>
        <begin position="488"/>
        <end position="508"/>
    </location>
</feature>
<keyword evidence="3 4" id="KW-0808">Transferase</keyword>
<name>A0A9J7L7A4_BRAFL</name>
<dbReference type="InterPro" id="IPR002213">
    <property type="entry name" value="UDP_glucos_trans"/>
</dbReference>
<keyword evidence="6" id="KW-1185">Reference proteome</keyword>
<comment type="subcellular location">
    <subcellularLocation>
        <location evidence="5">Membrane</location>
        <topology evidence="5">Single-pass membrane protein</topology>
    </subcellularLocation>
</comment>
<proteinExistence type="inferred from homology"/>
<evidence type="ECO:0000256" key="5">
    <source>
        <dbReference type="RuleBase" id="RU362059"/>
    </source>
</evidence>
<dbReference type="CDD" id="cd03784">
    <property type="entry name" value="GT1_Gtf-like"/>
    <property type="match status" value="1"/>
</dbReference>
<keyword evidence="2 4" id="KW-0328">Glycosyltransferase</keyword>
<keyword evidence="5" id="KW-1133">Transmembrane helix</keyword>
<reference evidence="6" key="1">
    <citation type="journal article" date="2020" name="Nat. Ecol. Evol.">
        <title>Deeply conserved synteny resolves early events in vertebrate evolution.</title>
        <authorList>
            <person name="Simakov O."/>
            <person name="Marletaz F."/>
            <person name="Yue J.X."/>
            <person name="O'Connell B."/>
            <person name="Jenkins J."/>
            <person name="Brandt A."/>
            <person name="Calef R."/>
            <person name="Tung C.H."/>
            <person name="Huang T.K."/>
            <person name="Schmutz J."/>
            <person name="Satoh N."/>
            <person name="Yu J.K."/>
            <person name="Putnam N.H."/>
            <person name="Green R.E."/>
            <person name="Rokhsar D.S."/>
        </authorList>
    </citation>
    <scope>NUCLEOTIDE SEQUENCE [LARGE SCALE GENOMIC DNA]</scope>
    <source>
        <strain evidence="6">S238N-H82</strain>
    </source>
</reference>
<dbReference type="Pfam" id="PF00201">
    <property type="entry name" value="UDPGT"/>
    <property type="match status" value="1"/>
</dbReference>